<feature type="non-terminal residue" evidence="1">
    <location>
        <position position="52"/>
    </location>
</feature>
<keyword evidence="2" id="KW-1185">Reference proteome</keyword>
<evidence type="ECO:0000313" key="1">
    <source>
        <dbReference type="EMBL" id="OBZ80554.1"/>
    </source>
</evidence>
<comment type="caution">
    <text evidence="1">The sequence shown here is derived from an EMBL/GenBank/DDBJ whole genome shotgun (WGS) entry which is preliminary data.</text>
</comment>
<protein>
    <submittedName>
        <fullName evidence="1">Uncharacterized protein</fullName>
    </submittedName>
</protein>
<dbReference type="AlphaFoldDB" id="A0A1C7MZK0"/>
<dbReference type="InParanoid" id="A0A1C7MZK0"/>
<dbReference type="Proteomes" id="UP000093000">
    <property type="component" value="Unassembled WGS sequence"/>
</dbReference>
<proteinExistence type="predicted"/>
<gene>
    <name evidence="1" type="ORF">A0J61_11397</name>
</gene>
<name>A0A1C7MZK0_9FUNG</name>
<evidence type="ECO:0000313" key="2">
    <source>
        <dbReference type="Proteomes" id="UP000093000"/>
    </source>
</evidence>
<sequence length="52" mass="6141">MLPKKHSRLTDNTRNPQHQFRTHSFLWSEHCGIVSLNPNIEIAPEFISIDQR</sequence>
<reference evidence="1 2" key="1">
    <citation type="submission" date="2016-03" db="EMBL/GenBank/DDBJ databases">
        <title>Choanephora cucurbitarum.</title>
        <authorList>
            <person name="Min B."/>
            <person name="Park H."/>
            <person name="Park J.-H."/>
            <person name="Shin H.-D."/>
            <person name="Choi I.-G."/>
        </authorList>
    </citation>
    <scope>NUCLEOTIDE SEQUENCE [LARGE SCALE GENOMIC DNA]</scope>
    <source>
        <strain evidence="1 2">KUS-F28377</strain>
    </source>
</reference>
<organism evidence="1 2">
    <name type="scientific">Choanephora cucurbitarum</name>
    <dbReference type="NCBI Taxonomy" id="101091"/>
    <lineage>
        <taxon>Eukaryota</taxon>
        <taxon>Fungi</taxon>
        <taxon>Fungi incertae sedis</taxon>
        <taxon>Mucoromycota</taxon>
        <taxon>Mucoromycotina</taxon>
        <taxon>Mucoromycetes</taxon>
        <taxon>Mucorales</taxon>
        <taxon>Mucorineae</taxon>
        <taxon>Choanephoraceae</taxon>
        <taxon>Choanephoroideae</taxon>
        <taxon>Choanephora</taxon>
    </lineage>
</organism>
<accession>A0A1C7MZK0</accession>
<dbReference type="EMBL" id="LUGH01001988">
    <property type="protein sequence ID" value="OBZ80554.1"/>
    <property type="molecule type" value="Genomic_DNA"/>
</dbReference>